<comment type="similarity">
    <text evidence="1">Belongs to the exportin family.</text>
</comment>
<dbReference type="GO" id="GO:0006611">
    <property type="term" value="P:protein export from nucleus"/>
    <property type="evidence" value="ECO:0007669"/>
    <property type="project" value="InterPro"/>
</dbReference>
<feature type="domain" description="Exportin-5 C-terminal" evidence="4">
    <location>
        <begin position="318"/>
        <end position="1206"/>
    </location>
</feature>
<dbReference type="GO" id="GO:0031267">
    <property type="term" value="F:small GTPase binding"/>
    <property type="evidence" value="ECO:0007669"/>
    <property type="project" value="InterPro"/>
</dbReference>
<dbReference type="AlphaFoldDB" id="A0A0L0CFM5"/>
<proteinExistence type="inferred from homology"/>
<dbReference type="InterPro" id="IPR001494">
    <property type="entry name" value="Importin-beta_N"/>
</dbReference>
<dbReference type="STRING" id="7375.A0A0L0CFM5"/>
<name>A0A0L0CFM5_LUCCU</name>
<dbReference type="GO" id="GO:0003723">
    <property type="term" value="F:RNA binding"/>
    <property type="evidence" value="ECO:0007669"/>
    <property type="project" value="TreeGrafter"/>
</dbReference>
<dbReference type="Pfam" id="PF08389">
    <property type="entry name" value="Xpo1"/>
    <property type="match status" value="1"/>
</dbReference>
<feature type="domain" description="Importin N-terminal" evidence="2">
    <location>
        <begin position="34"/>
        <end position="99"/>
    </location>
</feature>
<evidence type="ECO:0000256" key="1">
    <source>
        <dbReference type="ARBA" id="ARBA00009466"/>
    </source>
</evidence>
<sequence length="1273" mass="142744">MTQHNNVSALADELSKAVELIMHPQTTQQARMEAYMACERFKEESPLCAQVGLFLASGQYTQNVKHFGLQLMEYTIKFKWNCISQEEKLFIKEHAMKLLLMGVGPAEDRSLSHLKDAVSRIIVEMIKREWPQQWTTLLSELSDACTKGEAQTELVLLVFLRLVEDVALLQTIESNQRRKDMYQALTNNMNDIFEFFLRLVELHVTSFREATGQGNFQKANAHSRVVEVVLLTLTGFVEWVSINHITCNNGKLLQILCILLNDKAFQCNAAECLSQITNRKGQVKERKPLLLLFGEEPMRYIFSASQMIPADSSVTNLEQNHQFLKKLVQVLSGMAQQLVLLWGKEEGTIQRPPHLEIFLECLLYLVRHASLNVAHGAALIWNVLLKHDAISKDPSLVSYIPKIIDAVAPRIIKTPYPTARCLTGGGPNVGSTASYICLEYDSEEEFAVFFYRCRTDFLEIFRQSTLVQPLVTFAYCEQWLNLRLAKAHSERGNVQCSVLDPSYLEWEALVSVLDGVLSRVLMVAERPSVPAGLRLLEDCLKLETDNPLTLSILLSCISALFVFLSMSSCQITPNNCVAMSGVSLLPRVLEKIFNALIFRDPNDPNPSHQHPLTPRVQACKNLRRHAASLIVKLGHKYPLLLLPVFDQINSHVKSLFQQSQHPISKMDRVTLQESLLLISNHFCDYGRQYAFIGEIMRDSLPHWSAFSHAFKSALDFMHFVGLDQAPVFPIENDPCCPHRSTLIDALYIVLGVIKRCTWPDDPDRASRGGFVVGFTELGNPICRNPASPHVIPLLPHILSLLRVLNELFKPEAIAGLSEGYRNIHSMLEHEKKVLMGVCAVPADPLDPSVKKPPTPFDKMQQFMTLVYEGCYHMMGSAGPSLGRDLYQLEGVADALINSAFTCLDDLPDYRVRPIVRVFLKPFVYSCPPAFYDTVLLPIFAHISPIMFNRLTTRWVYITSLYESGQLNDEEQSNDTQEVLEDMLNRSLTREYLDVLKVALVGGQIGQDNSAANNATATSNLPSDVTMDAEEHSMDGVAHTRAAQAALLSDIISDLGAKLLRNPATSNYILMTLLGALSWNDGTCNLKAVNVSAPVMRFLAAEQLMDSSKAVAAFTAVLRGLQVHGQHEANQAGLITLGVQFYELLRPKFPTLSEVLQSIPNVSSADVQKFDEKIAVAPVKGNKVDKAKKDLFKKLTAPLIGRSINQLFRHEIKIANLPPMSSHKLKNPSADFIDTNQNSGLTNLFQAPNDKFNKKNHFDIKNMYCTKYVYVYQA</sequence>
<dbReference type="Pfam" id="PF19273">
    <property type="entry name" value="Exportin-5"/>
    <property type="match status" value="1"/>
</dbReference>
<dbReference type="Proteomes" id="UP000037069">
    <property type="component" value="Unassembled WGS sequence"/>
</dbReference>
<protein>
    <recommendedName>
        <fullName evidence="7">Exportin-5</fullName>
    </recommendedName>
</protein>
<evidence type="ECO:0000259" key="2">
    <source>
        <dbReference type="Pfam" id="PF03810"/>
    </source>
</evidence>
<dbReference type="GO" id="GO:0042565">
    <property type="term" value="C:RNA nuclear export complex"/>
    <property type="evidence" value="ECO:0007669"/>
    <property type="project" value="TreeGrafter"/>
</dbReference>
<dbReference type="EMBL" id="JRES01000455">
    <property type="protein sequence ID" value="KNC31045.1"/>
    <property type="molecule type" value="Genomic_DNA"/>
</dbReference>
<dbReference type="InterPro" id="IPR013598">
    <property type="entry name" value="Exportin-1/Importin-b-like"/>
</dbReference>
<dbReference type="Pfam" id="PF03810">
    <property type="entry name" value="IBN_N"/>
    <property type="match status" value="1"/>
</dbReference>
<dbReference type="OrthoDB" id="2215036at2759"/>
<dbReference type="PANTHER" id="PTHR11223:SF3">
    <property type="entry name" value="EXPORTIN-5"/>
    <property type="match status" value="1"/>
</dbReference>
<organism evidence="5 6">
    <name type="scientific">Lucilia cuprina</name>
    <name type="common">Green bottle fly</name>
    <name type="synonym">Australian sheep blowfly</name>
    <dbReference type="NCBI Taxonomy" id="7375"/>
    <lineage>
        <taxon>Eukaryota</taxon>
        <taxon>Metazoa</taxon>
        <taxon>Ecdysozoa</taxon>
        <taxon>Arthropoda</taxon>
        <taxon>Hexapoda</taxon>
        <taxon>Insecta</taxon>
        <taxon>Pterygota</taxon>
        <taxon>Neoptera</taxon>
        <taxon>Endopterygota</taxon>
        <taxon>Diptera</taxon>
        <taxon>Brachycera</taxon>
        <taxon>Muscomorpha</taxon>
        <taxon>Oestroidea</taxon>
        <taxon>Calliphoridae</taxon>
        <taxon>Luciliinae</taxon>
        <taxon>Lucilia</taxon>
    </lineage>
</organism>
<dbReference type="GO" id="GO:0006405">
    <property type="term" value="P:RNA export from nucleus"/>
    <property type="evidence" value="ECO:0007669"/>
    <property type="project" value="TreeGrafter"/>
</dbReference>
<evidence type="ECO:0000313" key="6">
    <source>
        <dbReference type="Proteomes" id="UP000037069"/>
    </source>
</evidence>
<dbReference type="FunFam" id="1.25.10.10:FF:000588">
    <property type="entry name" value="exportin-5 isoform X2"/>
    <property type="match status" value="1"/>
</dbReference>
<dbReference type="GO" id="GO:0005634">
    <property type="term" value="C:nucleus"/>
    <property type="evidence" value="ECO:0007669"/>
    <property type="project" value="TreeGrafter"/>
</dbReference>
<dbReference type="InterPro" id="IPR045065">
    <property type="entry name" value="XPO1/5"/>
</dbReference>
<keyword evidence="6" id="KW-1185">Reference proteome</keyword>
<dbReference type="PANTHER" id="PTHR11223">
    <property type="entry name" value="EXPORTIN 1/5"/>
    <property type="match status" value="1"/>
</dbReference>
<comment type="caution">
    <text evidence="5">The sequence shown here is derived from an EMBL/GenBank/DDBJ whole genome shotgun (WGS) entry which is preliminary data.</text>
</comment>
<dbReference type="SUPFAM" id="SSF48371">
    <property type="entry name" value="ARM repeat"/>
    <property type="match status" value="1"/>
</dbReference>
<evidence type="ECO:0000259" key="3">
    <source>
        <dbReference type="Pfam" id="PF08389"/>
    </source>
</evidence>
<evidence type="ECO:0000259" key="4">
    <source>
        <dbReference type="Pfam" id="PF19273"/>
    </source>
</evidence>
<dbReference type="InterPro" id="IPR045478">
    <property type="entry name" value="Exportin-5_C"/>
</dbReference>
<dbReference type="InterPro" id="IPR011989">
    <property type="entry name" value="ARM-like"/>
</dbReference>
<dbReference type="Gene3D" id="1.25.10.10">
    <property type="entry name" value="Leucine-rich Repeat Variant"/>
    <property type="match status" value="1"/>
</dbReference>
<dbReference type="GO" id="GO:0005049">
    <property type="term" value="F:nuclear export signal receptor activity"/>
    <property type="evidence" value="ECO:0007669"/>
    <property type="project" value="InterPro"/>
</dbReference>
<reference evidence="5 6" key="1">
    <citation type="journal article" date="2015" name="Nat. Commun.">
        <title>Lucilia cuprina genome unlocks parasitic fly biology to underpin future interventions.</title>
        <authorList>
            <person name="Anstead C.A."/>
            <person name="Korhonen P.K."/>
            <person name="Young N.D."/>
            <person name="Hall R.S."/>
            <person name="Jex A.R."/>
            <person name="Murali S.C."/>
            <person name="Hughes D.S."/>
            <person name="Lee S.F."/>
            <person name="Perry T."/>
            <person name="Stroehlein A.J."/>
            <person name="Ansell B.R."/>
            <person name="Breugelmans B."/>
            <person name="Hofmann A."/>
            <person name="Qu J."/>
            <person name="Dugan S."/>
            <person name="Lee S.L."/>
            <person name="Chao H."/>
            <person name="Dinh H."/>
            <person name="Han Y."/>
            <person name="Doddapaneni H.V."/>
            <person name="Worley K.C."/>
            <person name="Muzny D.M."/>
            <person name="Ioannidis P."/>
            <person name="Waterhouse R.M."/>
            <person name="Zdobnov E.M."/>
            <person name="James P.J."/>
            <person name="Bagnall N.H."/>
            <person name="Kotze A.C."/>
            <person name="Gibbs R.A."/>
            <person name="Richards S."/>
            <person name="Batterham P."/>
            <person name="Gasser R.B."/>
        </authorList>
    </citation>
    <scope>NUCLEOTIDE SEQUENCE [LARGE SCALE GENOMIC DNA]</scope>
    <source>
        <strain evidence="5 6">LS</strain>
        <tissue evidence="5">Full body</tissue>
    </source>
</reference>
<accession>A0A0L0CFM5</accession>
<dbReference type="InterPro" id="IPR016024">
    <property type="entry name" value="ARM-type_fold"/>
</dbReference>
<feature type="domain" description="Exportin-1/Importin-beta-like" evidence="3">
    <location>
        <begin position="113"/>
        <end position="273"/>
    </location>
</feature>
<dbReference type="GO" id="GO:0005737">
    <property type="term" value="C:cytoplasm"/>
    <property type="evidence" value="ECO:0007669"/>
    <property type="project" value="TreeGrafter"/>
</dbReference>
<gene>
    <name evidence="5" type="ORF">FF38_03763</name>
</gene>
<dbReference type="OMA" id="IAKRSWG"/>
<evidence type="ECO:0008006" key="7">
    <source>
        <dbReference type="Google" id="ProtNLM"/>
    </source>
</evidence>
<evidence type="ECO:0000313" key="5">
    <source>
        <dbReference type="EMBL" id="KNC31045.1"/>
    </source>
</evidence>